<evidence type="ECO:0000256" key="3">
    <source>
        <dbReference type="SAM" id="MobiDB-lite"/>
    </source>
</evidence>
<dbReference type="GO" id="GO:0030971">
    <property type="term" value="F:receptor tyrosine kinase binding"/>
    <property type="evidence" value="ECO:0007669"/>
    <property type="project" value="TreeGrafter"/>
</dbReference>
<comment type="caution">
    <text evidence="6">The sequence shown here is derived from an EMBL/GenBank/DDBJ whole genome shotgun (WGS) entry which is preliminary data.</text>
</comment>
<sequence length="424" mass="47737">MDHQETVCQLQSSGVQFSINFIGSVPITMSVNVLSPDCQSALAMTCMKIVSNEIKYERSLEINESEISELISDARPTIYNKTIDINISAKAILLVDCSGHPVLYRFDIHDISLVSPGKDDLRSFFCFFAKVTEHGDTTRHCFVFDAGYNDEMEEVHQTICYAFRISEEDAKTISANTSRRSSGSCLTPVQRPMSGSHIANGEASMPDSPFFYQQHSTDRPPIIRIEPVRPAPPPPPPPLGPSNIPPPELPPRSRRSLSSMKPSSSHEVEPTNTGLESRQNAELLHQHTRKSSSSRDDRRARSTSTPRDMNVEVSDERYEEITENLSNFNWYHGLLTRIDAESRLRKDGEFLVRRSPNIPKQFVLSGNNNNQIKHICLVGHDGKIASKNRDFSSIVELVQFYYMERIPIISNGVVLRLDSPVEME</sequence>
<dbReference type="InterPro" id="IPR011993">
    <property type="entry name" value="PH-like_dom_sf"/>
</dbReference>
<feature type="domain" description="SH2" evidence="5">
    <location>
        <begin position="330"/>
        <end position="421"/>
    </location>
</feature>
<gene>
    <name evidence="6" type="ORF">DdX_10370</name>
</gene>
<dbReference type="GO" id="GO:0005737">
    <property type="term" value="C:cytoplasm"/>
    <property type="evidence" value="ECO:0007669"/>
    <property type="project" value="TreeGrafter"/>
</dbReference>
<dbReference type="Gene3D" id="2.30.29.30">
    <property type="entry name" value="Pleckstrin-homology domain (PH domain)/Phosphotyrosine-binding domain (PTB)"/>
    <property type="match status" value="1"/>
</dbReference>
<keyword evidence="7" id="KW-1185">Reference proteome</keyword>
<dbReference type="PRINTS" id="PR00401">
    <property type="entry name" value="SH2DOMAIN"/>
</dbReference>
<dbReference type="SMART" id="SM00252">
    <property type="entry name" value="SH2"/>
    <property type="match status" value="1"/>
</dbReference>
<dbReference type="InterPro" id="IPR036860">
    <property type="entry name" value="SH2_dom_sf"/>
</dbReference>
<evidence type="ECO:0000259" key="4">
    <source>
        <dbReference type="PROSITE" id="PS01179"/>
    </source>
</evidence>
<feature type="compositionally biased region" description="Pro residues" evidence="3">
    <location>
        <begin position="229"/>
        <end position="250"/>
    </location>
</feature>
<evidence type="ECO:0000256" key="1">
    <source>
        <dbReference type="ARBA" id="ARBA00022999"/>
    </source>
</evidence>
<feature type="compositionally biased region" description="Polar residues" evidence="3">
    <location>
        <begin position="173"/>
        <end position="187"/>
    </location>
</feature>
<organism evidence="6 7">
    <name type="scientific">Ditylenchus destructor</name>
    <dbReference type="NCBI Taxonomy" id="166010"/>
    <lineage>
        <taxon>Eukaryota</taxon>
        <taxon>Metazoa</taxon>
        <taxon>Ecdysozoa</taxon>
        <taxon>Nematoda</taxon>
        <taxon>Chromadorea</taxon>
        <taxon>Rhabditida</taxon>
        <taxon>Tylenchina</taxon>
        <taxon>Tylenchomorpha</taxon>
        <taxon>Sphaerularioidea</taxon>
        <taxon>Anguinidae</taxon>
        <taxon>Anguininae</taxon>
        <taxon>Ditylenchus</taxon>
    </lineage>
</organism>
<dbReference type="EMBL" id="JAKKPZ010000023">
    <property type="protein sequence ID" value="KAI1711121.1"/>
    <property type="molecule type" value="Genomic_DNA"/>
</dbReference>
<dbReference type="Gene3D" id="3.30.505.10">
    <property type="entry name" value="SH2 domain"/>
    <property type="match status" value="1"/>
</dbReference>
<evidence type="ECO:0000313" key="6">
    <source>
        <dbReference type="EMBL" id="KAI1711121.1"/>
    </source>
</evidence>
<proteinExistence type="predicted"/>
<dbReference type="GO" id="GO:0007167">
    <property type="term" value="P:enzyme-linked receptor protein signaling pathway"/>
    <property type="evidence" value="ECO:0007669"/>
    <property type="project" value="TreeGrafter"/>
</dbReference>
<protein>
    <submittedName>
        <fullName evidence="6">SH2 domain-containing protein</fullName>
    </submittedName>
</protein>
<dbReference type="InterPro" id="IPR000980">
    <property type="entry name" value="SH2"/>
</dbReference>
<feature type="domain" description="PID" evidence="4">
    <location>
        <begin position="14"/>
        <end position="165"/>
    </location>
</feature>
<evidence type="ECO:0000259" key="5">
    <source>
        <dbReference type="PROSITE" id="PS50001"/>
    </source>
</evidence>
<dbReference type="PANTHER" id="PTHR19969:SF5">
    <property type="entry name" value="CRK-LIKE PROTEIN"/>
    <property type="match status" value="1"/>
</dbReference>
<keyword evidence="1 2" id="KW-0727">SH2 domain</keyword>
<dbReference type="InterPro" id="IPR006020">
    <property type="entry name" value="PTB/PI_dom"/>
</dbReference>
<dbReference type="SUPFAM" id="SSF50729">
    <property type="entry name" value="PH domain-like"/>
    <property type="match status" value="1"/>
</dbReference>
<dbReference type="GO" id="GO:0016477">
    <property type="term" value="P:cell migration"/>
    <property type="evidence" value="ECO:0007669"/>
    <property type="project" value="TreeGrafter"/>
</dbReference>
<dbReference type="SUPFAM" id="SSF55550">
    <property type="entry name" value="SH2 domain"/>
    <property type="match status" value="1"/>
</dbReference>
<dbReference type="PANTHER" id="PTHR19969">
    <property type="entry name" value="SH2-SH3 ADAPTOR PROTEIN-RELATED"/>
    <property type="match status" value="1"/>
</dbReference>
<dbReference type="AlphaFoldDB" id="A0AAD4MYY0"/>
<dbReference type="PROSITE" id="PS50001">
    <property type="entry name" value="SH2"/>
    <property type="match status" value="1"/>
</dbReference>
<dbReference type="CDD" id="cd00934">
    <property type="entry name" value="PTB"/>
    <property type="match status" value="1"/>
</dbReference>
<evidence type="ECO:0000256" key="2">
    <source>
        <dbReference type="PROSITE-ProRule" id="PRU00191"/>
    </source>
</evidence>
<dbReference type="Pfam" id="PF00017">
    <property type="entry name" value="SH2"/>
    <property type="match status" value="1"/>
</dbReference>
<accession>A0AAD4MYY0</accession>
<evidence type="ECO:0000313" key="7">
    <source>
        <dbReference type="Proteomes" id="UP001201812"/>
    </source>
</evidence>
<dbReference type="InterPro" id="IPR051184">
    <property type="entry name" value="Tyrosine-phos_adapter"/>
</dbReference>
<dbReference type="GO" id="GO:0035591">
    <property type="term" value="F:signaling adaptor activity"/>
    <property type="evidence" value="ECO:0007669"/>
    <property type="project" value="TreeGrafter"/>
</dbReference>
<feature type="region of interest" description="Disordered" evidence="3">
    <location>
        <begin position="173"/>
        <end position="314"/>
    </location>
</feature>
<dbReference type="SMART" id="SM00462">
    <property type="entry name" value="PTB"/>
    <property type="match status" value="1"/>
</dbReference>
<feature type="compositionally biased region" description="Polar residues" evidence="3">
    <location>
        <begin position="270"/>
        <end position="280"/>
    </location>
</feature>
<name>A0AAD4MYY0_9BILA</name>
<dbReference type="PROSITE" id="PS01179">
    <property type="entry name" value="PID"/>
    <property type="match status" value="1"/>
</dbReference>
<dbReference type="Proteomes" id="UP001201812">
    <property type="component" value="Unassembled WGS sequence"/>
</dbReference>
<dbReference type="Pfam" id="PF00640">
    <property type="entry name" value="PID"/>
    <property type="match status" value="1"/>
</dbReference>
<reference evidence="6" key="1">
    <citation type="submission" date="2022-01" db="EMBL/GenBank/DDBJ databases">
        <title>Genome Sequence Resource for Two Populations of Ditylenchus destructor, the Migratory Endoparasitic Phytonematode.</title>
        <authorList>
            <person name="Zhang H."/>
            <person name="Lin R."/>
            <person name="Xie B."/>
        </authorList>
    </citation>
    <scope>NUCLEOTIDE SEQUENCE</scope>
    <source>
        <strain evidence="6">BazhouSP</strain>
    </source>
</reference>